<dbReference type="CDD" id="cd00821">
    <property type="entry name" value="PH"/>
    <property type="match status" value="1"/>
</dbReference>
<sequence>MASMLLRTSSRASIGIDQCQGYLFRLKENNKEWNKLYAVLRGTDLVYYDSPQNARGPPRSKDDVKQVLSARSYDEFAGVRPPTGTPSYLIIETTHAKMIYCAKSADDRQMWLANIGMNLEAATRDAMQRSASVTVAKEGARVAPPKAPLEALGRSKTVGGAAPAAKASGGGMLGRAAGFFGMAKKPESDLARTESVSSSAVSSRVVESSAPTTASAAPAIPDEQLDEALKQMVSALGLPPVKAEAIFKLSKELKRDMLKGYDFTLSACEGPGPEHYAAVLLNDPDLEELLGTEAWLRGAPVSQVAEFVNSQPSGTAALSTLLAGLCRYSERSPSDNQRIEIAMRCLKALIRTDKGLAGVITSPALVCQAFASGGGSLLLAEEEELVQMAVHVLSAVALYEAAGHRVVLTALEELYYFHCSAPAASSSAAQPFKLLVDELRKPRSRSHAHRLTLINAIVSGCPEIGTRVRMRNELADLDFIELTRPMMNVIGGDEVETIIAIQIAVYDEEMRADLAEIVEMRADLAEIAGTAPAAVVPTTAPATPARTPSDLATISRATSTTSPPHMSPAPATADACLSARSSFVAQDPSEISELRSEISELRSALEAARAVAASAEVAVAAALSAQNDAER</sequence>
<name>A0A0M0JUL0_9EUKA</name>
<protein>
    <recommendedName>
        <fullName evidence="5">PH domain-containing protein</fullName>
    </recommendedName>
</protein>
<dbReference type="GO" id="GO:0030036">
    <property type="term" value="P:actin cytoskeleton organization"/>
    <property type="evidence" value="ECO:0007669"/>
    <property type="project" value="InterPro"/>
</dbReference>
<dbReference type="Gene3D" id="1.25.10.10">
    <property type="entry name" value="Leucine-rich Repeat Variant"/>
    <property type="match status" value="1"/>
</dbReference>
<dbReference type="SUPFAM" id="SSF50729">
    <property type="entry name" value="PH domain-like"/>
    <property type="match status" value="1"/>
</dbReference>
<accession>A0A0M0JUL0</accession>
<dbReference type="InterPro" id="IPR001849">
    <property type="entry name" value="PH_domain"/>
</dbReference>
<dbReference type="EMBL" id="JWZX01002258">
    <property type="protein sequence ID" value="KOO30249.1"/>
    <property type="molecule type" value="Genomic_DNA"/>
</dbReference>
<evidence type="ECO:0000313" key="3">
    <source>
        <dbReference type="EMBL" id="KOO30249.1"/>
    </source>
</evidence>
<dbReference type="Gene3D" id="2.30.29.30">
    <property type="entry name" value="Pleckstrin-homology domain (PH domain)/Phosphotyrosine-binding domain (PTB)"/>
    <property type="match status" value="1"/>
</dbReference>
<keyword evidence="4" id="KW-1185">Reference proteome</keyword>
<dbReference type="InterPro" id="IPR016024">
    <property type="entry name" value="ARM-type_fold"/>
</dbReference>
<feature type="domain" description="PH" evidence="1">
    <location>
        <begin position="16"/>
        <end position="120"/>
    </location>
</feature>
<feature type="non-terminal residue" evidence="3">
    <location>
        <position position="631"/>
    </location>
</feature>
<dbReference type="InterPro" id="IPR011993">
    <property type="entry name" value="PH-like_dom_sf"/>
</dbReference>
<dbReference type="PROSITE" id="PS50003">
    <property type="entry name" value="PH_DOMAIN"/>
    <property type="match status" value="1"/>
</dbReference>
<evidence type="ECO:0000259" key="2">
    <source>
        <dbReference type="PROSITE" id="PS51232"/>
    </source>
</evidence>
<evidence type="ECO:0008006" key="5">
    <source>
        <dbReference type="Google" id="ProtNLM"/>
    </source>
</evidence>
<dbReference type="InterPro" id="IPR011989">
    <property type="entry name" value="ARM-like"/>
</dbReference>
<dbReference type="InterPro" id="IPR014768">
    <property type="entry name" value="GBD/FH3_dom"/>
</dbReference>
<dbReference type="SUPFAM" id="SSF48371">
    <property type="entry name" value="ARM repeat"/>
    <property type="match status" value="1"/>
</dbReference>
<evidence type="ECO:0000313" key="4">
    <source>
        <dbReference type="Proteomes" id="UP000037460"/>
    </source>
</evidence>
<comment type="caution">
    <text evidence="3">The sequence shown here is derived from an EMBL/GenBank/DDBJ whole genome shotgun (WGS) entry which is preliminary data.</text>
</comment>
<dbReference type="Proteomes" id="UP000037460">
    <property type="component" value="Unassembled WGS sequence"/>
</dbReference>
<dbReference type="InterPro" id="IPR010473">
    <property type="entry name" value="GTPase-bd"/>
</dbReference>
<dbReference type="GO" id="GO:0003779">
    <property type="term" value="F:actin binding"/>
    <property type="evidence" value="ECO:0007669"/>
    <property type="project" value="InterPro"/>
</dbReference>
<dbReference type="Pfam" id="PF00169">
    <property type="entry name" value="PH"/>
    <property type="match status" value="1"/>
</dbReference>
<proteinExistence type="predicted"/>
<dbReference type="SMART" id="SM01140">
    <property type="entry name" value="Drf_GBD"/>
    <property type="match status" value="1"/>
</dbReference>
<dbReference type="GO" id="GO:0031267">
    <property type="term" value="F:small GTPase binding"/>
    <property type="evidence" value="ECO:0007669"/>
    <property type="project" value="InterPro"/>
</dbReference>
<organism evidence="3 4">
    <name type="scientific">Chrysochromulina tobinii</name>
    <dbReference type="NCBI Taxonomy" id="1460289"/>
    <lineage>
        <taxon>Eukaryota</taxon>
        <taxon>Haptista</taxon>
        <taxon>Haptophyta</taxon>
        <taxon>Prymnesiophyceae</taxon>
        <taxon>Prymnesiales</taxon>
        <taxon>Chrysochromulinaceae</taxon>
        <taxon>Chrysochromulina</taxon>
    </lineage>
</organism>
<reference evidence="4" key="1">
    <citation type="journal article" date="2015" name="PLoS Genet.">
        <title>Genome Sequence and Transcriptome Analyses of Chrysochromulina tobin: Metabolic Tools for Enhanced Algal Fitness in the Prominent Order Prymnesiales (Haptophyceae).</title>
        <authorList>
            <person name="Hovde B.T."/>
            <person name="Deodato C.R."/>
            <person name="Hunsperger H.M."/>
            <person name="Ryken S.A."/>
            <person name="Yost W."/>
            <person name="Jha R.K."/>
            <person name="Patterson J."/>
            <person name="Monnat R.J. Jr."/>
            <person name="Barlow S.B."/>
            <person name="Starkenburg S.R."/>
            <person name="Cattolico R.A."/>
        </authorList>
    </citation>
    <scope>NUCLEOTIDE SEQUENCE</scope>
    <source>
        <strain evidence="4">CCMP291</strain>
    </source>
</reference>
<dbReference type="AlphaFoldDB" id="A0A0M0JUL0"/>
<feature type="domain" description="GBD/FH3" evidence="2">
    <location>
        <begin position="217"/>
        <end position="595"/>
    </location>
</feature>
<dbReference type="SMART" id="SM00233">
    <property type="entry name" value="PH"/>
    <property type="match status" value="1"/>
</dbReference>
<evidence type="ECO:0000259" key="1">
    <source>
        <dbReference type="PROSITE" id="PS50003"/>
    </source>
</evidence>
<dbReference type="PROSITE" id="PS51232">
    <property type="entry name" value="GBD_FH3"/>
    <property type="match status" value="1"/>
</dbReference>
<gene>
    <name evidence="3" type="ORF">Ctob_004313</name>
</gene>